<dbReference type="InterPro" id="IPR036390">
    <property type="entry name" value="WH_DNA-bd_sf"/>
</dbReference>
<feature type="domain" description="HTH marR-type" evidence="2">
    <location>
        <begin position="11"/>
        <end position="104"/>
    </location>
</feature>
<comment type="caution">
    <text evidence="4">The sequence shown here is derived from an EMBL/GenBank/DDBJ whole genome shotgun (WGS) entry which is preliminary data.</text>
</comment>
<name>A0ABS3HXQ8_9ENTE</name>
<protein>
    <submittedName>
        <fullName evidence="4">ArsR family transcriptional regulator</fullName>
    </submittedName>
</protein>
<evidence type="ECO:0000256" key="1">
    <source>
        <dbReference type="ARBA" id="ARBA00023125"/>
    </source>
</evidence>
<dbReference type="CDD" id="cd00090">
    <property type="entry name" value="HTH_ARSR"/>
    <property type="match status" value="1"/>
</dbReference>
<dbReference type="Pfam" id="PF12840">
    <property type="entry name" value="HTH_20"/>
    <property type="match status" value="1"/>
</dbReference>
<dbReference type="Gene3D" id="1.10.10.10">
    <property type="entry name" value="Winged helix-like DNA-binding domain superfamily/Winged helix DNA-binding domain"/>
    <property type="match status" value="1"/>
</dbReference>
<evidence type="ECO:0000313" key="4">
    <source>
        <dbReference type="EMBL" id="MBO0481195.1"/>
    </source>
</evidence>
<dbReference type="SUPFAM" id="SSF46785">
    <property type="entry name" value="Winged helix' DNA-binding domain"/>
    <property type="match status" value="1"/>
</dbReference>
<dbReference type="RefSeq" id="WP_206898024.1">
    <property type="nucleotide sequence ID" value="NZ_JAFLWI010000002.1"/>
</dbReference>
<evidence type="ECO:0000259" key="2">
    <source>
        <dbReference type="SMART" id="SM00347"/>
    </source>
</evidence>
<reference evidence="4 5" key="1">
    <citation type="submission" date="2021-03" db="EMBL/GenBank/DDBJ databases">
        <title>Enterococcal diversity collection.</title>
        <authorList>
            <person name="Gilmore M.S."/>
            <person name="Schwartzman J."/>
            <person name="Van Tyne D."/>
            <person name="Martin M."/>
            <person name="Earl A.M."/>
            <person name="Manson A.L."/>
            <person name="Straub T."/>
            <person name="Salamzade R."/>
            <person name="Saavedra J."/>
            <person name="Lebreton F."/>
            <person name="Prichula J."/>
            <person name="Schaufler K."/>
            <person name="Gaca A."/>
            <person name="Sgardioli B."/>
            <person name="Wagenaar J."/>
            <person name="Strong T."/>
        </authorList>
    </citation>
    <scope>NUCLEOTIDE SEQUENCE [LARGE SCALE GENOMIC DNA]</scope>
    <source>
        <strain evidence="4 5">MSG2901</strain>
    </source>
</reference>
<keyword evidence="5" id="KW-1185">Reference proteome</keyword>
<organism evidence="4 5">
    <name type="scientific">Candidatus Enterococcus courvalinii</name>
    <dbReference type="NCBI Taxonomy" id="2815329"/>
    <lineage>
        <taxon>Bacteria</taxon>
        <taxon>Bacillati</taxon>
        <taxon>Bacillota</taxon>
        <taxon>Bacilli</taxon>
        <taxon>Lactobacillales</taxon>
        <taxon>Enterococcaceae</taxon>
        <taxon>Enterococcus</taxon>
    </lineage>
</organism>
<dbReference type="EMBL" id="JAFLWI010000002">
    <property type="protein sequence ID" value="MBO0481195.1"/>
    <property type="molecule type" value="Genomic_DNA"/>
</dbReference>
<sequence>MELSLDKRSLPVFECLASATRLEILTFIGSEKKSVGEIAKHLGISNAITTRHIQKMEDAGLIHSERGVGANRNKKMVYLKVDDINIRFPEKIYQEFQRYSTNLKLGHFTDFSVTPTCGLATTEDVVGKADDPKYFMDAKRVDATLLWFSSGFVEYKIPNLLQENETPEMLEISFEIASEFPLSNNVWPSDISIYVNDVKVAVYTVPGNFSDIRGRYTPEWWNDSFSQYGLLKHLRINKLDTGIDGEAYSDITIEDLKLHELPFIKLRFSVEDDAKHQGGLTLFGTGFGNHKQDILITTYYLKK</sequence>
<keyword evidence="1" id="KW-0238">DNA-binding</keyword>
<evidence type="ECO:0000313" key="5">
    <source>
        <dbReference type="Proteomes" id="UP000664832"/>
    </source>
</evidence>
<dbReference type="InterPro" id="IPR001845">
    <property type="entry name" value="HTH_ArsR_DNA-bd_dom"/>
</dbReference>
<dbReference type="InterPro" id="IPR011991">
    <property type="entry name" value="ArsR-like_HTH"/>
</dbReference>
<gene>
    <name evidence="4" type="ORF">JZO71_02520</name>
</gene>
<evidence type="ECO:0000259" key="3">
    <source>
        <dbReference type="SMART" id="SM00418"/>
    </source>
</evidence>
<dbReference type="InterPro" id="IPR036388">
    <property type="entry name" value="WH-like_DNA-bd_sf"/>
</dbReference>
<dbReference type="SMART" id="SM00418">
    <property type="entry name" value="HTH_ARSR"/>
    <property type="match status" value="1"/>
</dbReference>
<proteinExistence type="predicted"/>
<dbReference type="SMART" id="SM00347">
    <property type="entry name" value="HTH_MARR"/>
    <property type="match status" value="1"/>
</dbReference>
<dbReference type="Proteomes" id="UP000664832">
    <property type="component" value="Unassembled WGS sequence"/>
</dbReference>
<accession>A0ABS3HXQ8</accession>
<feature type="domain" description="HTH arsR-type" evidence="3">
    <location>
        <begin position="11"/>
        <end position="93"/>
    </location>
</feature>
<dbReference type="InterPro" id="IPR000835">
    <property type="entry name" value="HTH_MarR-typ"/>
</dbReference>